<gene>
    <name evidence="2" type="ORF">E6C76_03470</name>
</gene>
<organism evidence="2 3">
    <name type="scientific">Pseudothauera nasutitermitis</name>
    <dbReference type="NCBI Taxonomy" id="2565930"/>
    <lineage>
        <taxon>Bacteria</taxon>
        <taxon>Pseudomonadati</taxon>
        <taxon>Pseudomonadota</taxon>
        <taxon>Betaproteobacteria</taxon>
        <taxon>Rhodocyclales</taxon>
        <taxon>Zoogloeaceae</taxon>
        <taxon>Pseudothauera</taxon>
    </lineage>
</organism>
<feature type="transmembrane region" description="Helical" evidence="1">
    <location>
        <begin position="50"/>
        <end position="75"/>
    </location>
</feature>
<dbReference type="GO" id="GO:0016740">
    <property type="term" value="F:transferase activity"/>
    <property type="evidence" value="ECO:0007669"/>
    <property type="project" value="UniProtKB-KW"/>
</dbReference>
<sequence length="182" mass="19713">MDWSAYASWPATRSQPRLPCNVHLPTSNEASRVPGNSIRLDAIRPETASLFSVLASFPQLSGFVLIGGTAIALLIGHRLSDDLDFAFFGDHLPTGQVDALVAELKAAGIPSRLVTDSSQISRFKNAGFPPPFRPTCCPVSSRMLGTGHFTRTMPSILYSPRPIDAIRTGRIACICRIGISRY</sequence>
<dbReference type="AlphaFoldDB" id="A0A4S4B6H8"/>
<reference evidence="2 3" key="1">
    <citation type="submission" date="2019-04" db="EMBL/GenBank/DDBJ databases">
        <title>Azoarcus nasutitermitis sp. nov. isolated from termite nest.</title>
        <authorList>
            <person name="Lin S.-Y."/>
            <person name="Hameed A."/>
            <person name="Hsu Y.-H."/>
            <person name="Young C.-C."/>
        </authorList>
    </citation>
    <scope>NUCLEOTIDE SEQUENCE [LARGE SCALE GENOMIC DNA]</scope>
    <source>
        <strain evidence="2 3">CC-YHH838</strain>
    </source>
</reference>
<dbReference type="InterPro" id="IPR014942">
    <property type="entry name" value="AbiEii"/>
</dbReference>
<dbReference type="Proteomes" id="UP000308430">
    <property type="component" value="Unassembled WGS sequence"/>
</dbReference>
<dbReference type="OrthoDB" id="9796281at2"/>
<evidence type="ECO:0000313" key="3">
    <source>
        <dbReference type="Proteomes" id="UP000308430"/>
    </source>
</evidence>
<evidence type="ECO:0000313" key="2">
    <source>
        <dbReference type="EMBL" id="THF67436.1"/>
    </source>
</evidence>
<keyword evidence="3" id="KW-1185">Reference proteome</keyword>
<name>A0A4S4B6H8_9RHOO</name>
<dbReference type="EMBL" id="SSOC01000001">
    <property type="protein sequence ID" value="THF67436.1"/>
    <property type="molecule type" value="Genomic_DNA"/>
</dbReference>
<proteinExistence type="predicted"/>
<accession>A0A4S4B6H8</accession>
<keyword evidence="1" id="KW-0812">Transmembrane</keyword>
<evidence type="ECO:0000256" key="1">
    <source>
        <dbReference type="SAM" id="Phobius"/>
    </source>
</evidence>
<dbReference type="Pfam" id="PF08843">
    <property type="entry name" value="AbiEii"/>
    <property type="match status" value="1"/>
</dbReference>
<keyword evidence="1" id="KW-0472">Membrane</keyword>
<protein>
    <submittedName>
        <fullName evidence="2">Nucleotidyl transferase AbiEii/AbiGii toxin family protein</fullName>
    </submittedName>
</protein>
<comment type="caution">
    <text evidence="2">The sequence shown here is derived from an EMBL/GenBank/DDBJ whole genome shotgun (WGS) entry which is preliminary data.</text>
</comment>
<keyword evidence="2" id="KW-0808">Transferase</keyword>
<keyword evidence="1" id="KW-1133">Transmembrane helix</keyword>